<evidence type="ECO:0000313" key="7">
    <source>
        <dbReference type="Proteomes" id="UP000305848"/>
    </source>
</evidence>
<gene>
    <name evidence="6" type="ORF">FC093_00335</name>
</gene>
<dbReference type="Proteomes" id="UP000305848">
    <property type="component" value="Unassembled WGS sequence"/>
</dbReference>
<name>A0A4U3L8B9_9BACT</name>
<evidence type="ECO:0000313" key="6">
    <source>
        <dbReference type="EMBL" id="TKK71508.1"/>
    </source>
</evidence>
<dbReference type="GO" id="GO:0008745">
    <property type="term" value="F:N-acetylmuramoyl-L-alanine amidase activity"/>
    <property type="evidence" value="ECO:0007669"/>
    <property type="project" value="UniProtKB-EC"/>
</dbReference>
<sequence>MKKCFLFCVALVIYTHYSCSHNPYRATNRVYKKQVKTLAKTIRVFPSNEGLDSIVPMPYPAGTINFNLRKPDYVIIHHTAQDSIQQTLRTFTLVRPQVSAHYVIAKDGTVYHMLNDYLRAWHAGISRWGNNKDINSSSIGIELDNNGFEPFTLPQITNLLHLLANLKKKYNIPVENFIGHGDIAPARKNDPNPYFPWKLLAEKGFGYWYDDTTNVPLPPDFNSLQALRIIGYDVKDSTAAIQAFHRHFEADSLAVLNDADKKVLFMVMKKYM</sequence>
<dbReference type="GO" id="GO:0009253">
    <property type="term" value="P:peptidoglycan catabolic process"/>
    <property type="evidence" value="ECO:0007669"/>
    <property type="project" value="InterPro"/>
</dbReference>
<dbReference type="SUPFAM" id="SSF55846">
    <property type="entry name" value="N-acetylmuramoyl-L-alanine amidase-like"/>
    <property type="match status" value="1"/>
</dbReference>
<keyword evidence="4" id="KW-0961">Cell wall biogenesis/degradation</keyword>
<evidence type="ECO:0000259" key="5">
    <source>
        <dbReference type="SMART" id="SM00644"/>
    </source>
</evidence>
<dbReference type="Gene3D" id="3.40.80.10">
    <property type="entry name" value="Peptidoglycan recognition protein-like"/>
    <property type="match status" value="1"/>
</dbReference>
<dbReference type="EC" id="3.5.1.28" evidence="2"/>
<reference evidence="6 7" key="1">
    <citation type="submission" date="2019-05" db="EMBL/GenBank/DDBJ databases">
        <title>Panacibacter sp. strain 17mud1-8 Genome sequencing and assembly.</title>
        <authorList>
            <person name="Chhetri G."/>
        </authorList>
    </citation>
    <scope>NUCLEOTIDE SEQUENCE [LARGE SCALE GENOMIC DNA]</scope>
    <source>
        <strain evidence="6 7">17mud1-8</strain>
    </source>
</reference>
<proteinExistence type="predicted"/>
<comment type="catalytic activity">
    <reaction evidence="1">
        <text>Hydrolyzes the link between N-acetylmuramoyl residues and L-amino acid residues in certain cell-wall glycopeptides.</text>
        <dbReference type="EC" id="3.5.1.28"/>
    </reaction>
</comment>
<evidence type="ECO:0000256" key="2">
    <source>
        <dbReference type="ARBA" id="ARBA00011901"/>
    </source>
</evidence>
<organism evidence="6 7">
    <name type="scientific">Ilyomonas limi</name>
    <dbReference type="NCBI Taxonomy" id="2575867"/>
    <lineage>
        <taxon>Bacteria</taxon>
        <taxon>Pseudomonadati</taxon>
        <taxon>Bacteroidota</taxon>
        <taxon>Chitinophagia</taxon>
        <taxon>Chitinophagales</taxon>
        <taxon>Chitinophagaceae</taxon>
        <taxon>Ilyomonas</taxon>
    </lineage>
</organism>
<keyword evidence="3" id="KW-0378">Hydrolase</keyword>
<dbReference type="PANTHER" id="PTHR30417">
    <property type="entry name" value="N-ACETYLMURAMOYL-L-ALANINE AMIDASE AMID"/>
    <property type="match status" value="1"/>
</dbReference>
<evidence type="ECO:0000256" key="4">
    <source>
        <dbReference type="ARBA" id="ARBA00023316"/>
    </source>
</evidence>
<dbReference type="CDD" id="cd06583">
    <property type="entry name" value="PGRP"/>
    <property type="match status" value="1"/>
</dbReference>
<dbReference type="Pfam" id="PF01510">
    <property type="entry name" value="Amidase_2"/>
    <property type="match status" value="1"/>
</dbReference>
<dbReference type="PANTHER" id="PTHR30417:SF1">
    <property type="entry name" value="N-ACETYLMURAMOYL-L-ALANINE AMIDASE AMID"/>
    <property type="match status" value="1"/>
</dbReference>
<dbReference type="GO" id="GO:0009254">
    <property type="term" value="P:peptidoglycan turnover"/>
    <property type="evidence" value="ECO:0007669"/>
    <property type="project" value="TreeGrafter"/>
</dbReference>
<dbReference type="RefSeq" id="WP_137259748.1">
    <property type="nucleotide sequence ID" value="NZ_SZQL01000001.1"/>
</dbReference>
<keyword evidence="7" id="KW-1185">Reference proteome</keyword>
<accession>A0A4U3L8B9</accession>
<dbReference type="GO" id="GO:0019867">
    <property type="term" value="C:outer membrane"/>
    <property type="evidence" value="ECO:0007669"/>
    <property type="project" value="TreeGrafter"/>
</dbReference>
<comment type="caution">
    <text evidence="6">The sequence shown here is derived from an EMBL/GenBank/DDBJ whole genome shotgun (WGS) entry which is preliminary data.</text>
</comment>
<evidence type="ECO:0000256" key="3">
    <source>
        <dbReference type="ARBA" id="ARBA00022801"/>
    </source>
</evidence>
<dbReference type="EMBL" id="SZQL01000001">
    <property type="protein sequence ID" value="TKK71508.1"/>
    <property type="molecule type" value="Genomic_DNA"/>
</dbReference>
<dbReference type="OrthoDB" id="9794842at2"/>
<dbReference type="InterPro" id="IPR002502">
    <property type="entry name" value="Amidase_domain"/>
</dbReference>
<feature type="domain" description="N-acetylmuramoyl-L-alanine amidase" evidence="5">
    <location>
        <begin position="61"/>
        <end position="192"/>
    </location>
</feature>
<dbReference type="GO" id="GO:0071555">
    <property type="term" value="P:cell wall organization"/>
    <property type="evidence" value="ECO:0007669"/>
    <property type="project" value="UniProtKB-KW"/>
</dbReference>
<dbReference type="InterPro" id="IPR036505">
    <property type="entry name" value="Amidase/PGRP_sf"/>
</dbReference>
<dbReference type="AlphaFoldDB" id="A0A4U3L8B9"/>
<evidence type="ECO:0000256" key="1">
    <source>
        <dbReference type="ARBA" id="ARBA00001561"/>
    </source>
</evidence>
<protein>
    <recommendedName>
        <fullName evidence="2">N-acetylmuramoyl-L-alanine amidase</fullName>
        <ecNumber evidence="2">3.5.1.28</ecNumber>
    </recommendedName>
</protein>
<dbReference type="InterPro" id="IPR051206">
    <property type="entry name" value="NAMLAA_amidase_2"/>
</dbReference>
<dbReference type="SMART" id="SM00644">
    <property type="entry name" value="Ami_2"/>
    <property type="match status" value="1"/>
</dbReference>